<evidence type="ECO:0000256" key="1">
    <source>
        <dbReference type="SAM" id="Phobius"/>
    </source>
</evidence>
<sequence>MEVVNFHTIELLSLVNSVSLIMSWNLILRFFIFVMKLKRYIDIVSLLDTIVFGI</sequence>
<name>A0A445H4H2_GLYSO</name>
<accession>A0A445H4H2</accession>
<proteinExistence type="predicted"/>
<dbReference type="SMR" id="A0A445H4H2"/>
<keyword evidence="1" id="KW-0812">Transmembrane</keyword>
<evidence type="ECO:0000313" key="2">
    <source>
        <dbReference type="EMBL" id="RZB68362.1"/>
    </source>
</evidence>
<keyword evidence="1" id="KW-1133">Transmembrane helix</keyword>
<comment type="caution">
    <text evidence="2">The sequence shown here is derived from an EMBL/GenBank/DDBJ whole genome shotgun (WGS) entry which is preliminary data.</text>
</comment>
<dbReference type="Proteomes" id="UP000289340">
    <property type="component" value="Chromosome 14"/>
</dbReference>
<protein>
    <submittedName>
        <fullName evidence="2">Uncharacterized protein</fullName>
    </submittedName>
</protein>
<dbReference type="EMBL" id="QZWG01000014">
    <property type="protein sequence ID" value="RZB68362.1"/>
    <property type="molecule type" value="Genomic_DNA"/>
</dbReference>
<organism evidence="2 3">
    <name type="scientific">Glycine soja</name>
    <name type="common">Wild soybean</name>
    <dbReference type="NCBI Taxonomy" id="3848"/>
    <lineage>
        <taxon>Eukaryota</taxon>
        <taxon>Viridiplantae</taxon>
        <taxon>Streptophyta</taxon>
        <taxon>Embryophyta</taxon>
        <taxon>Tracheophyta</taxon>
        <taxon>Spermatophyta</taxon>
        <taxon>Magnoliopsida</taxon>
        <taxon>eudicotyledons</taxon>
        <taxon>Gunneridae</taxon>
        <taxon>Pentapetalae</taxon>
        <taxon>rosids</taxon>
        <taxon>fabids</taxon>
        <taxon>Fabales</taxon>
        <taxon>Fabaceae</taxon>
        <taxon>Papilionoideae</taxon>
        <taxon>50 kb inversion clade</taxon>
        <taxon>NPAAA clade</taxon>
        <taxon>indigoferoid/millettioid clade</taxon>
        <taxon>Phaseoleae</taxon>
        <taxon>Glycine</taxon>
        <taxon>Glycine subgen. Soja</taxon>
    </lineage>
</organism>
<dbReference type="AlphaFoldDB" id="A0A445H4H2"/>
<keyword evidence="1" id="KW-0472">Membrane</keyword>
<keyword evidence="3" id="KW-1185">Reference proteome</keyword>
<gene>
    <name evidence="2" type="ORF">D0Y65_038226</name>
</gene>
<evidence type="ECO:0000313" key="3">
    <source>
        <dbReference type="Proteomes" id="UP000289340"/>
    </source>
</evidence>
<reference evidence="2 3" key="1">
    <citation type="submission" date="2018-09" db="EMBL/GenBank/DDBJ databases">
        <title>A high-quality reference genome of wild soybean provides a powerful tool to mine soybean genomes.</title>
        <authorList>
            <person name="Xie M."/>
            <person name="Chung C.Y.L."/>
            <person name="Li M.-W."/>
            <person name="Wong F.-L."/>
            <person name="Chan T.-F."/>
            <person name="Lam H.-M."/>
        </authorList>
    </citation>
    <scope>NUCLEOTIDE SEQUENCE [LARGE SCALE GENOMIC DNA]</scope>
    <source>
        <strain evidence="3">cv. W05</strain>
        <tissue evidence="2">Hypocotyl of etiolated seedlings</tissue>
    </source>
</reference>
<feature type="transmembrane region" description="Helical" evidence="1">
    <location>
        <begin position="12"/>
        <end position="32"/>
    </location>
</feature>